<protein>
    <submittedName>
        <fullName evidence="2">Uncharacterized protein</fullName>
    </submittedName>
</protein>
<evidence type="ECO:0000313" key="3">
    <source>
        <dbReference type="Proteomes" id="UP001279734"/>
    </source>
</evidence>
<comment type="caution">
    <text evidence="2">The sequence shown here is derived from an EMBL/GenBank/DDBJ whole genome shotgun (WGS) entry which is preliminary data.</text>
</comment>
<evidence type="ECO:0000313" key="2">
    <source>
        <dbReference type="EMBL" id="GMH14551.1"/>
    </source>
</evidence>
<name>A0AAD3XS91_NEPGR</name>
<dbReference type="AlphaFoldDB" id="A0AAD3XS91"/>
<reference evidence="2" key="1">
    <citation type="submission" date="2023-05" db="EMBL/GenBank/DDBJ databases">
        <title>Nepenthes gracilis genome sequencing.</title>
        <authorList>
            <person name="Fukushima K."/>
        </authorList>
    </citation>
    <scope>NUCLEOTIDE SEQUENCE</scope>
    <source>
        <strain evidence="2">SING2019-196</strain>
    </source>
</reference>
<dbReference type="EMBL" id="BSYO01000014">
    <property type="protein sequence ID" value="GMH14551.1"/>
    <property type="molecule type" value="Genomic_DNA"/>
</dbReference>
<dbReference type="Proteomes" id="UP001279734">
    <property type="component" value="Unassembled WGS sequence"/>
</dbReference>
<accession>A0AAD3XS91</accession>
<proteinExistence type="predicted"/>
<sequence length="163" mass="17193">MTASPLSPSTGNVGQCRSLLRTGSLAVLGPEPSFVAIPSALAEGLAYLDVIPNVVLSSHERAYNGMKAEQITKPKNLASGVDGVGSGTTSQDSHSADRKTLSVKLRPEIEQPSCQTFGFNAHSLEWAMDNQEERMSTVGITEACHVVPISKDYLAEGGHSLPS</sequence>
<organism evidence="2 3">
    <name type="scientific">Nepenthes gracilis</name>
    <name type="common">Slender pitcher plant</name>
    <dbReference type="NCBI Taxonomy" id="150966"/>
    <lineage>
        <taxon>Eukaryota</taxon>
        <taxon>Viridiplantae</taxon>
        <taxon>Streptophyta</taxon>
        <taxon>Embryophyta</taxon>
        <taxon>Tracheophyta</taxon>
        <taxon>Spermatophyta</taxon>
        <taxon>Magnoliopsida</taxon>
        <taxon>eudicotyledons</taxon>
        <taxon>Gunneridae</taxon>
        <taxon>Pentapetalae</taxon>
        <taxon>Caryophyllales</taxon>
        <taxon>Nepenthaceae</taxon>
        <taxon>Nepenthes</taxon>
    </lineage>
</organism>
<keyword evidence="3" id="KW-1185">Reference proteome</keyword>
<feature type="region of interest" description="Disordered" evidence="1">
    <location>
        <begin position="77"/>
        <end position="98"/>
    </location>
</feature>
<evidence type="ECO:0000256" key="1">
    <source>
        <dbReference type="SAM" id="MobiDB-lite"/>
    </source>
</evidence>
<gene>
    <name evidence="2" type="ORF">Nepgr_016392</name>
</gene>